<protein>
    <submittedName>
        <fullName evidence="1">Thiamine biosynthesis protein ThiS</fullName>
    </submittedName>
</protein>
<sequence>MTETAQTTPGVAFTLNGKERAAGAGTTLRDVVAQETGKAIGDDGRLASGRGTGVAAALDGEVVPRSAWAATAIEAGAVVELVTATQGG</sequence>
<dbReference type="Gene3D" id="3.10.20.30">
    <property type="match status" value="1"/>
</dbReference>
<comment type="caution">
    <text evidence="1">The sequence shown here is derived from an EMBL/GenBank/DDBJ whole genome shotgun (WGS) entry which is preliminary data.</text>
</comment>
<dbReference type="InterPro" id="IPR012675">
    <property type="entry name" value="Beta-grasp_dom_sf"/>
</dbReference>
<dbReference type="EMBL" id="BMXK01000005">
    <property type="protein sequence ID" value="GHD05750.1"/>
    <property type="molecule type" value="Genomic_DNA"/>
</dbReference>
<evidence type="ECO:0000313" key="1">
    <source>
        <dbReference type="EMBL" id="GHD05750.1"/>
    </source>
</evidence>
<evidence type="ECO:0000313" key="2">
    <source>
        <dbReference type="Proteomes" id="UP000642819"/>
    </source>
</evidence>
<dbReference type="SUPFAM" id="SSF54285">
    <property type="entry name" value="MoaD/ThiS"/>
    <property type="match status" value="1"/>
</dbReference>
<name>A0ABQ3GI24_9MICC</name>
<proteinExistence type="predicted"/>
<dbReference type="NCBIfam" id="TIGR01683">
    <property type="entry name" value="thiS"/>
    <property type="match status" value="1"/>
</dbReference>
<accession>A0ABQ3GI24</accession>
<dbReference type="Proteomes" id="UP000642819">
    <property type="component" value="Unassembled WGS sequence"/>
</dbReference>
<organism evidence="1 2">
    <name type="scientific">Zhihengliuella salsuginis</name>
    <dbReference type="NCBI Taxonomy" id="578222"/>
    <lineage>
        <taxon>Bacteria</taxon>
        <taxon>Bacillati</taxon>
        <taxon>Actinomycetota</taxon>
        <taxon>Actinomycetes</taxon>
        <taxon>Micrococcales</taxon>
        <taxon>Micrococcaceae</taxon>
        <taxon>Zhihengliuella</taxon>
    </lineage>
</organism>
<dbReference type="RefSeq" id="WP_189349517.1">
    <property type="nucleotide sequence ID" value="NZ_BMXK01000005.1"/>
</dbReference>
<gene>
    <name evidence="1" type="ORF">GCM10008096_15110</name>
</gene>
<keyword evidence="2" id="KW-1185">Reference proteome</keyword>
<dbReference type="InterPro" id="IPR003749">
    <property type="entry name" value="ThiS/MoaD-like"/>
</dbReference>
<dbReference type="InterPro" id="IPR016155">
    <property type="entry name" value="Mopterin_synth/thiamin_S_b"/>
</dbReference>
<dbReference type="InterPro" id="IPR010035">
    <property type="entry name" value="Thi_S"/>
</dbReference>
<dbReference type="CDD" id="cd00565">
    <property type="entry name" value="Ubl_ThiS"/>
    <property type="match status" value="1"/>
</dbReference>
<reference evidence="2" key="1">
    <citation type="journal article" date="2019" name="Int. J. Syst. Evol. Microbiol.">
        <title>The Global Catalogue of Microorganisms (GCM) 10K type strain sequencing project: providing services to taxonomists for standard genome sequencing and annotation.</title>
        <authorList>
            <consortium name="The Broad Institute Genomics Platform"/>
            <consortium name="The Broad Institute Genome Sequencing Center for Infectious Disease"/>
            <person name="Wu L."/>
            <person name="Ma J."/>
        </authorList>
    </citation>
    <scope>NUCLEOTIDE SEQUENCE [LARGE SCALE GENOMIC DNA]</scope>
    <source>
        <strain evidence="2">KCTC 19466</strain>
    </source>
</reference>
<dbReference type="Pfam" id="PF02597">
    <property type="entry name" value="ThiS"/>
    <property type="match status" value="1"/>
</dbReference>